<dbReference type="InParanoid" id="A0A7I4EFQ9"/>
<feature type="compositionally biased region" description="Low complexity" evidence="7">
    <location>
        <begin position="90"/>
        <end position="102"/>
    </location>
</feature>
<evidence type="ECO:0000313" key="10">
    <source>
        <dbReference type="Proteomes" id="UP000006727"/>
    </source>
</evidence>
<keyword evidence="4 8" id="KW-1133">Transmembrane helix</keyword>
<keyword evidence="3" id="KW-0256">Endoplasmic reticulum</keyword>
<feature type="compositionally biased region" description="Low complexity" evidence="7">
    <location>
        <begin position="10"/>
        <end position="38"/>
    </location>
</feature>
<keyword evidence="6 8" id="KW-0472">Membrane</keyword>
<evidence type="ECO:0000256" key="7">
    <source>
        <dbReference type="SAM" id="MobiDB-lite"/>
    </source>
</evidence>
<keyword evidence="5" id="KW-0443">Lipid metabolism</keyword>
<evidence type="ECO:0000256" key="3">
    <source>
        <dbReference type="ARBA" id="ARBA00022824"/>
    </source>
</evidence>
<dbReference type="InterPro" id="IPR009617">
    <property type="entry name" value="Seipin"/>
</dbReference>
<evidence type="ECO:0000256" key="5">
    <source>
        <dbReference type="ARBA" id="ARBA00023098"/>
    </source>
</evidence>
<organism evidence="9 10">
    <name type="scientific">Physcomitrium patens</name>
    <name type="common">Spreading-leaved earth moss</name>
    <name type="synonym">Physcomitrella patens</name>
    <dbReference type="NCBI Taxonomy" id="3218"/>
    <lineage>
        <taxon>Eukaryota</taxon>
        <taxon>Viridiplantae</taxon>
        <taxon>Streptophyta</taxon>
        <taxon>Embryophyta</taxon>
        <taxon>Bryophyta</taxon>
        <taxon>Bryophytina</taxon>
        <taxon>Bryopsida</taxon>
        <taxon>Funariidae</taxon>
        <taxon>Funariales</taxon>
        <taxon>Funariaceae</taxon>
        <taxon>Physcomitrium</taxon>
    </lineage>
</organism>
<dbReference type="GeneID" id="112286054"/>
<dbReference type="PANTHER" id="PTHR21212">
    <property type="entry name" value="BERNARDINELLI-SEIP CONGENITAL LIPODYSTROPHY 2 HOMOLOG BSCL2 PROTEIN"/>
    <property type="match status" value="1"/>
</dbReference>
<dbReference type="GO" id="GO:0019915">
    <property type="term" value="P:lipid storage"/>
    <property type="evidence" value="ECO:0000318"/>
    <property type="project" value="GO_Central"/>
</dbReference>
<evidence type="ECO:0000256" key="4">
    <source>
        <dbReference type="ARBA" id="ARBA00022989"/>
    </source>
</evidence>
<reference evidence="9 10" key="2">
    <citation type="journal article" date="2018" name="Plant J.">
        <title>The Physcomitrella patens chromosome-scale assembly reveals moss genome structure and evolution.</title>
        <authorList>
            <person name="Lang D."/>
            <person name="Ullrich K.K."/>
            <person name="Murat F."/>
            <person name="Fuchs J."/>
            <person name="Jenkins J."/>
            <person name="Haas F.B."/>
            <person name="Piednoel M."/>
            <person name="Gundlach H."/>
            <person name="Van Bel M."/>
            <person name="Meyberg R."/>
            <person name="Vives C."/>
            <person name="Morata J."/>
            <person name="Symeonidi A."/>
            <person name="Hiss M."/>
            <person name="Muchero W."/>
            <person name="Kamisugi Y."/>
            <person name="Saleh O."/>
            <person name="Blanc G."/>
            <person name="Decker E.L."/>
            <person name="van Gessel N."/>
            <person name="Grimwood J."/>
            <person name="Hayes R.D."/>
            <person name="Graham S.W."/>
            <person name="Gunter L.E."/>
            <person name="McDaniel S.F."/>
            <person name="Hoernstein S.N.W."/>
            <person name="Larsson A."/>
            <person name="Li F.W."/>
            <person name="Perroud P.F."/>
            <person name="Phillips J."/>
            <person name="Ranjan P."/>
            <person name="Rokshar D.S."/>
            <person name="Rothfels C.J."/>
            <person name="Schneider L."/>
            <person name="Shu S."/>
            <person name="Stevenson D.W."/>
            <person name="Thummler F."/>
            <person name="Tillich M."/>
            <person name="Villarreal Aguilar J.C."/>
            <person name="Widiez T."/>
            <person name="Wong G.K."/>
            <person name="Wymore A."/>
            <person name="Zhang Y."/>
            <person name="Zimmer A.D."/>
            <person name="Quatrano R.S."/>
            <person name="Mayer K.F.X."/>
            <person name="Goodstein D."/>
            <person name="Casacuberta J.M."/>
            <person name="Vandepoele K."/>
            <person name="Reski R."/>
            <person name="Cuming A.C."/>
            <person name="Tuskan G.A."/>
            <person name="Maumus F."/>
            <person name="Salse J."/>
            <person name="Schmutz J."/>
            <person name="Rensing S.A."/>
        </authorList>
    </citation>
    <scope>NUCLEOTIDE SEQUENCE [LARGE SCALE GENOMIC DNA]</scope>
    <source>
        <strain evidence="9 10">cv. Gransden 2004</strain>
    </source>
</reference>
<dbReference type="EnsemblPlants" id="Pp3c8_820V3.2">
    <property type="protein sequence ID" value="Pp3c8_820V3.2"/>
    <property type="gene ID" value="Pp3c8_820"/>
</dbReference>
<keyword evidence="10" id="KW-1185">Reference proteome</keyword>
<dbReference type="AlphaFoldDB" id="A0A7I4EFQ9"/>
<dbReference type="Proteomes" id="UP000006727">
    <property type="component" value="Chromosome 8"/>
</dbReference>
<accession>A0A7I4EFQ9</accession>
<evidence type="ECO:0000256" key="1">
    <source>
        <dbReference type="ARBA" id="ARBA00004477"/>
    </source>
</evidence>
<dbReference type="OrthoDB" id="3990054at2759"/>
<gene>
    <name evidence="9" type="primary">LOC112286054</name>
</gene>
<dbReference type="KEGG" id="ppp:112286054"/>
<evidence type="ECO:0000313" key="9">
    <source>
        <dbReference type="EnsemblPlants" id="Pp3c8_820V3.2"/>
    </source>
</evidence>
<reference evidence="9" key="3">
    <citation type="submission" date="2020-12" db="UniProtKB">
        <authorList>
            <consortium name="EnsemblPlants"/>
        </authorList>
    </citation>
    <scope>IDENTIFICATION</scope>
</reference>
<evidence type="ECO:0008006" key="11">
    <source>
        <dbReference type="Google" id="ProtNLM"/>
    </source>
</evidence>
<keyword evidence="2 8" id="KW-0812">Transmembrane</keyword>
<protein>
    <recommendedName>
        <fullName evidence="11">Seipin</fullName>
    </recommendedName>
</protein>
<dbReference type="EMBL" id="ABEU02000008">
    <property type="status" value="NOT_ANNOTATED_CDS"/>
    <property type="molecule type" value="Genomic_DNA"/>
</dbReference>
<sequence>MGGRLTDPRSSFSPCASSSSSSSCVIFPCSPPCMASSDVPPPASAALRDDDDPPVATHLAPLQSSPTSLPDMGRQSASPGLTAAQPDVLSFGSSSLVWPSVSDSDDEGEGNQDASVAGSRVMYPEVCGDSDAESCRLAGMFFEDVKAGDKEREILEEDVGDCAPVEVYDVVEDALDEDVLEKLRTDSREQDRFLDEVGSMLSADEAKMLRPGAIHNSFEDESSSVTTSNVIVRDEVPGHTTQGLSDDWLGADDATSSLNTLGKETNDLEHDTLDSTSNSRGMGSKRVYTFPKRQDEVLAAAEEVGSQVLLWPVGIAIEIIGFQVKLILQTVYFSLWLCGFSISVITFPFRAAMKATSVTSATVVDMYTLATQVRPMVKENIAQAGPMLKQTTKRCGFGCLAAVYVMFMLGFLLVPAVLLDIIVMHGLVDEPVEFRQILHFDYREEHPSAVMSLLPPTILAKVKGDVYPNKVLRAHAIPPSHGVEVTIFLSLPESDYNQQLGMFQVSAELLTVRGQVLKRASWPCMLRFQSSPIRYAKHVILGVPLVMGLSKESQMLGLRLFENEKTLSAPVAMVRFVLEPRAGFPRGHGLPEVYSAEAQVQSVLPWTRDLLRRWKWTFYVWNALCIFMFEIMVVLCCCHQVLLPTRLLQAITEGFREPQVVSVRDTPSKRTSKSGRRVNFSDELPVARATLEPSKAREPQFSRPESTSSLTGPRLQRLPRQSSDSEDASSEATSSWIAPPLETLDYVGGMVEAAEESVKDLGETAVDGARRGVGAALHKVGKVLDQN</sequence>
<dbReference type="GO" id="GO:0005789">
    <property type="term" value="C:endoplasmic reticulum membrane"/>
    <property type="evidence" value="ECO:0000318"/>
    <property type="project" value="GO_Central"/>
</dbReference>
<comment type="subcellular location">
    <subcellularLocation>
        <location evidence="1">Endoplasmic reticulum membrane</location>
        <topology evidence="1">Multi-pass membrane protein</topology>
    </subcellularLocation>
</comment>
<dbReference type="RefSeq" id="XP_024383351.1">
    <property type="nucleotide sequence ID" value="XM_024527583.2"/>
</dbReference>
<name>A0A7I4EFQ9_PHYPA</name>
<dbReference type="PROSITE" id="PS51257">
    <property type="entry name" value="PROKAR_LIPOPROTEIN"/>
    <property type="match status" value="1"/>
</dbReference>
<feature type="compositionally biased region" description="Basic and acidic residues" evidence="7">
    <location>
        <begin position="264"/>
        <end position="273"/>
    </location>
</feature>
<feature type="region of interest" description="Disordered" evidence="7">
    <location>
        <begin position="1"/>
        <end position="116"/>
    </location>
</feature>
<evidence type="ECO:0000256" key="2">
    <source>
        <dbReference type="ARBA" id="ARBA00022692"/>
    </source>
</evidence>
<feature type="region of interest" description="Disordered" evidence="7">
    <location>
        <begin position="259"/>
        <end position="280"/>
    </location>
</feature>
<evidence type="ECO:0000256" key="8">
    <source>
        <dbReference type="SAM" id="Phobius"/>
    </source>
</evidence>
<dbReference type="FunCoup" id="A0A7I4EFQ9">
    <property type="interactions" value="2363"/>
</dbReference>
<feature type="transmembrane region" description="Helical" evidence="8">
    <location>
        <begin position="401"/>
        <end position="428"/>
    </location>
</feature>
<dbReference type="GO" id="GO:0034389">
    <property type="term" value="P:lipid droplet organization"/>
    <property type="evidence" value="ECO:0000318"/>
    <property type="project" value="GO_Central"/>
</dbReference>
<feature type="region of interest" description="Disordered" evidence="7">
    <location>
        <begin position="691"/>
        <end position="736"/>
    </location>
</feature>
<evidence type="ECO:0000256" key="6">
    <source>
        <dbReference type="ARBA" id="ARBA00023136"/>
    </source>
</evidence>
<dbReference type="GO" id="GO:0140042">
    <property type="term" value="P:lipid droplet formation"/>
    <property type="evidence" value="ECO:0007669"/>
    <property type="project" value="UniProtKB-ARBA"/>
</dbReference>
<dbReference type="GO" id="GO:0006629">
    <property type="term" value="P:lipid metabolic process"/>
    <property type="evidence" value="ECO:0007669"/>
    <property type="project" value="UniProtKB-KW"/>
</dbReference>
<dbReference type="Pfam" id="PF06775">
    <property type="entry name" value="Seipin"/>
    <property type="match status" value="1"/>
</dbReference>
<dbReference type="PANTHER" id="PTHR21212:SF0">
    <property type="entry name" value="SEIPIN"/>
    <property type="match status" value="1"/>
</dbReference>
<dbReference type="Gramene" id="Pp3c8_820V3.2">
    <property type="protein sequence ID" value="Pp3c8_820V3.2"/>
    <property type="gene ID" value="Pp3c8_820"/>
</dbReference>
<reference evidence="9 10" key="1">
    <citation type="journal article" date="2008" name="Science">
        <title>The Physcomitrella genome reveals evolutionary insights into the conquest of land by plants.</title>
        <authorList>
            <person name="Rensing S."/>
            <person name="Lang D."/>
            <person name="Zimmer A."/>
            <person name="Terry A."/>
            <person name="Salamov A."/>
            <person name="Shapiro H."/>
            <person name="Nishiyama T."/>
            <person name="Perroud P.-F."/>
            <person name="Lindquist E."/>
            <person name="Kamisugi Y."/>
            <person name="Tanahashi T."/>
            <person name="Sakakibara K."/>
            <person name="Fujita T."/>
            <person name="Oishi K."/>
            <person name="Shin-I T."/>
            <person name="Kuroki Y."/>
            <person name="Toyoda A."/>
            <person name="Suzuki Y."/>
            <person name="Hashimoto A."/>
            <person name="Yamaguchi K."/>
            <person name="Sugano A."/>
            <person name="Kohara Y."/>
            <person name="Fujiyama A."/>
            <person name="Anterola A."/>
            <person name="Aoki S."/>
            <person name="Ashton N."/>
            <person name="Barbazuk W.B."/>
            <person name="Barker E."/>
            <person name="Bennetzen J."/>
            <person name="Bezanilla M."/>
            <person name="Blankenship R."/>
            <person name="Cho S.H."/>
            <person name="Dutcher S."/>
            <person name="Estelle M."/>
            <person name="Fawcett J.A."/>
            <person name="Gundlach H."/>
            <person name="Hanada K."/>
            <person name="Heyl A."/>
            <person name="Hicks K.A."/>
            <person name="Hugh J."/>
            <person name="Lohr M."/>
            <person name="Mayer K."/>
            <person name="Melkozernov A."/>
            <person name="Murata T."/>
            <person name="Nelson D."/>
            <person name="Pils B."/>
            <person name="Prigge M."/>
            <person name="Reiss B."/>
            <person name="Renner T."/>
            <person name="Rombauts S."/>
            <person name="Rushton P."/>
            <person name="Sanderfoot A."/>
            <person name="Schween G."/>
            <person name="Shiu S.-H."/>
            <person name="Stueber K."/>
            <person name="Theodoulou F.L."/>
            <person name="Tu H."/>
            <person name="Van de Peer Y."/>
            <person name="Verrier P.J."/>
            <person name="Waters E."/>
            <person name="Wood A."/>
            <person name="Yang L."/>
            <person name="Cove D."/>
            <person name="Cuming A."/>
            <person name="Hasebe M."/>
            <person name="Lucas S."/>
            <person name="Mishler D.B."/>
            <person name="Reski R."/>
            <person name="Grigoriev I."/>
            <person name="Quatrano R.S."/>
            <person name="Boore J.L."/>
        </authorList>
    </citation>
    <scope>NUCLEOTIDE SEQUENCE [LARGE SCALE GENOMIC DNA]</scope>
    <source>
        <strain evidence="9 10">cv. Gransden 2004</strain>
    </source>
</reference>
<proteinExistence type="predicted"/>
<dbReference type="CDD" id="cd23995">
    <property type="entry name" value="Seipin_BSCL2_like"/>
    <property type="match status" value="1"/>
</dbReference>